<dbReference type="GO" id="GO:0005262">
    <property type="term" value="F:calcium channel activity"/>
    <property type="evidence" value="ECO:0007669"/>
    <property type="project" value="TreeGrafter"/>
</dbReference>
<keyword evidence="3 5" id="KW-1133">Transmembrane helix</keyword>
<dbReference type="EMBL" id="CP017962">
    <property type="protein sequence ID" value="APC47954.1"/>
    <property type="molecule type" value="Genomic_DNA"/>
</dbReference>
<feature type="transmembrane region" description="Helical" evidence="5">
    <location>
        <begin position="39"/>
        <end position="64"/>
    </location>
</feature>
<dbReference type="GO" id="GO:0006874">
    <property type="term" value="P:intracellular calcium ion homeostasis"/>
    <property type="evidence" value="ECO:0007669"/>
    <property type="project" value="TreeGrafter"/>
</dbReference>
<reference evidence="7 8" key="1">
    <citation type="submission" date="2016-11" db="EMBL/GenBank/DDBJ databases">
        <title>Complete genome sequencing of Virgibacillus halodenitrificans PDB-F2.</title>
        <authorList>
            <person name="Sun Z."/>
            <person name="Zhou Y."/>
            <person name="Li H."/>
        </authorList>
    </citation>
    <scope>NUCLEOTIDE SEQUENCE [LARGE SCALE GENOMIC DNA]</scope>
    <source>
        <strain evidence="7 8">PDB-F2</strain>
    </source>
</reference>
<feature type="transmembrane region" description="Helical" evidence="5">
    <location>
        <begin position="70"/>
        <end position="92"/>
    </location>
</feature>
<evidence type="ECO:0000313" key="8">
    <source>
        <dbReference type="Proteomes" id="UP000182945"/>
    </source>
</evidence>
<evidence type="ECO:0000256" key="5">
    <source>
        <dbReference type="SAM" id="Phobius"/>
    </source>
</evidence>
<dbReference type="InterPro" id="IPR004837">
    <property type="entry name" value="NaCa_Exmemb"/>
</dbReference>
<feature type="transmembrane region" description="Helical" evidence="5">
    <location>
        <begin position="307"/>
        <end position="327"/>
    </location>
</feature>
<dbReference type="PANTHER" id="PTHR10846">
    <property type="entry name" value="SODIUM/POTASSIUM/CALCIUM EXCHANGER"/>
    <property type="match status" value="1"/>
</dbReference>
<dbReference type="AlphaFoldDB" id="A0AAC9J1H4"/>
<dbReference type="GO" id="GO:0008273">
    <property type="term" value="F:calcium, potassium:sodium antiporter activity"/>
    <property type="evidence" value="ECO:0007669"/>
    <property type="project" value="TreeGrafter"/>
</dbReference>
<dbReference type="KEGG" id="vhl:BME96_07110"/>
<dbReference type="Pfam" id="PF01699">
    <property type="entry name" value="Na_Ca_ex"/>
    <property type="match status" value="2"/>
</dbReference>
<feature type="transmembrane region" description="Helical" evidence="5">
    <location>
        <begin position="130"/>
        <end position="152"/>
    </location>
</feature>
<gene>
    <name evidence="7" type="ORF">BME96_07110</name>
</gene>
<comment type="subcellular location">
    <subcellularLocation>
        <location evidence="1">Membrane</location>
        <topology evidence="1">Multi-pass membrane protein</topology>
    </subcellularLocation>
</comment>
<dbReference type="Gene3D" id="1.20.1420.30">
    <property type="entry name" value="NCX, central ion-binding region"/>
    <property type="match status" value="1"/>
</dbReference>
<feature type="transmembrane region" description="Helical" evidence="5">
    <location>
        <begin position="104"/>
        <end position="124"/>
    </location>
</feature>
<feature type="transmembrane region" description="Helical" evidence="5">
    <location>
        <begin position="6"/>
        <end position="27"/>
    </location>
</feature>
<dbReference type="Proteomes" id="UP000182945">
    <property type="component" value="Chromosome"/>
</dbReference>
<feature type="transmembrane region" description="Helical" evidence="5">
    <location>
        <begin position="211"/>
        <end position="235"/>
    </location>
</feature>
<name>A0AAC9J1H4_VIRHA</name>
<proteinExistence type="predicted"/>
<accession>A0AAC9J1H4</accession>
<organism evidence="7 8">
    <name type="scientific">Virgibacillus halodenitrificans</name>
    <name type="common">Bacillus halodenitrificans</name>
    <dbReference type="NCBI Taxonomy" id="1482"/>
    <lineage>
        <taxon>Bacteria</taxon>
        <taxon>Bacillati</taxon>
        <taxon>Bacillota</taxon>
        <taxon>Bacilli</taxon>
        <taxon>Bacillales</taxon>
        <taxon>Bacillaceae</taxon>
        <taxon>Virgibacillus</taxon>
    </lineage>
</organism>
<evidence type="ECO:0000256" key="3">
    <source>
        <dbReference type="ARBA" id="ARBA00022989"/>
    </source>
</evidence>
<evidence type="ECO:0000313" key="7">
    <source>
        <dbReference type="EMBL" id="APC47954.1"/>
    </source>
</evidence>
<evidence type="ECO:0000259" key="6">
    <source>
        <dbReference type="Pfam" id="PF01699"/>
    </source>
</evidence>
<feature type="transmembrane region" description="Helical" evidence="5">
    <location>
        <begin position="242"/>
        <end position="265"/>
    </location>
</feature>
<evidence type="ECO:0000256" key="4">
    <source>
        <dbReference type="ARBA" id="ARBA00023136"/>
    </source>
</evidence>
<dbReference type="InterPro" id="IPR004481">
    <property type="entry name" value="K/Na/Ca-exchanger"/>
</dbReference>
<dbReference type="InterPro" id="IPR044880">
    <property type="entry name" value="NCX_ion-bd_dom_sf"/>
</dbReference>
<dbReference type="GO" id="GO:0005886">
    <property type="term" value="C:plasma membrane"/>
    <property type="evidence" value="ECO:0007669"/>
    <property type="project" value="TreeGrafter"/>
</dbReference>
<feature type="domain" description="Sodium/calcium exchanger membrane region" evidence="6">
    <location>
        <begin position="7"/>
        <end position="151"/>
    </location>
</feature>
<feature type="domain" description="Sodium/calcium exchanger membrane region" evidence="6">
    <location>
        <begin position="180"/>
        <end position="325"/>
    </location>
</feature>
<feature type="transmembrane region" description="Helical" evidence="5">
    <location>
        <begin position="277"/>
        <end position="295"/>
    </location>
</feature>
<dbReference type="PANTHER" id="PTHR10846:SF8">
    <property type="entry name" value="INNER MEMBRANE PROTEIN YRBG"/>
    <property type="match status" value="1"/>
</dbReference>
<protein>
    <recommendedName>
        <fullName evidence="6">Sodium/calcium exchanger membrane region domain-containing protein</fullName>
    </recommendedName>
</protein>
<sequence>MTLTLGLIFVIAAFISAYSAIKLSTYADKISRETKLGGMMAGTILLAVATSLPELTVSISASIIGNVNIAVGNGFGSILFNFFALFGLDLIFRKKQLFLHGAKHHVSTGYLALLLSIITMFGLFTNDSFSIFHIGLASLLIVAAYVIGLIFISVIQKKEENNEIADQTTTSVKGISKTLIKFFLFSIVILVSGSALSLSGDRLAAETGLSATFIGSILVAMASSIPDTLSVFTALKLANINMAVGTILGSNLFNILVIAISDPFYQNGSLWKQANDQLIILSVIGFLLTIVTMLVTKRNVTRNPITYMIPSLTVVISYLGVVVYIVLG</sequence>
<keyword evidence="2 5" id="KW-0812">Transmembrane</keyword>
<evidence type="ECO:0000256" key="1">
    <source>
        <dbReference type="ARBA" id="ARBA00004141"/>
    </source>
</evidence>
<evidence type="ECO:0000256" key="2">
    <source>
        <dbReference type="ARBA" id="ARBA00022692"/>
    </source>
</evidence>
<keyword evidence="4 5" id="KW-0472">Membrane</keyword>
<feature type="transmembrane region" description="Helical" evidence="5">
    <location>
        <begin position="179"/>
        <end position="199"/>
    </location>
</feature>